<feature type="region of interest" description="Disordered" evidence="5">
    <location>
        <begin position="208"/>
        <end position="235"/>
    </location>
</feature>
<evidence type="ECO:0000259" key="6">
    <source>
        <dbReference type="PROSITE" id="PS50600"/>
    </source>
</evidence>
<dbReference type="InterPro" id="IPR044613">
    <property type="entry name" value="Nep1/2-like"/>
</dbReference>
<evidence type="ECO:0000313" key="8">
    <source>
        <dbReference type="Proteomes" id="UP001521116"/>
    </source>
</evidence>
<protein>
    <recommendedName>
        <fullName evidence="6">Ubiquitin-like protease family profile domain-containing protein</fullName>
    </recommendedName>
</protein>
<evidence type="ECO:0000256" key="2">
    <source>
        <dbReference type="ARBA" id="ARBA00022670"/>
    </source>
</evidence>
<evidence type="ECO:0000256" key="4">
    <source>
        <dbReference type="ARBA" id="ARBA00022807"/>
    </source>
</evidence>
<reference evidence="7 8" key="1">
    <citation type="submission" date="2024-02" db="EMBL/GenBank/DDBJ databases">
        <title>De novo assembly and annotation of 12 fungi associated with fruit tree decline syndrome in Ontario, Canada.</title>
        <authorList>
            <person name="Sulman M."/>
            <person name="Ellouze W."/>
            <person name="Ilyukhin E."/>
        </authorList>
    </citation>
    <scope>NUCLEOTIDE SEQUENCE [LARGE SCALE GENOMIC DNA]</scope>
    <source>
        <strain evidence="7 8">M1-105</strain>
    </source>
</reference>
<dbReference type="Gene3D" id="3.40.395.10">
    <property type="entry name" value="Adenoviral Proteinase, Chain A"/>
    <property type="match status" value="1"/>
</dbReference>
<evidence type="ECO:0000256" key="1">
    <source>
        <dbReference type="ARBA" id="ARBA00005234"/>
    </source>
</evidence>
<comment type="caution">
    <text evidence="7">The sequence shown here is derived from an EMBL/GenBank/DDBJ whole genome shotgun (WGS) entry which is preliminary data.</text>
</comment>
<sequence length="235" mass="26777">MHALLTQLPVTKEDIDCIKSDWLTDNAIAFWEEWLEHEHLSEFPKANISLLRPSMSFMLMQTPDPLTLKEALPKFSRTTHIFLPINDCRDPNLAEGGSHWSLLLVSVVDGVAFHYDSLAESNDWQARNVTQKMATLLGRSLRFISMDDCPQQENGMDCGVFVCLLMRYLLLHRLLRADSKEKVSMSMAGKNVEASAGRKEMLKIIEGFRKEGRRRSRSKSPFSDHSKSPPRIGDD</sequence>
<dbReference type="Pfam" id="PF02902">
    <property type="entry name" value="Peptidase_C48"/>
    <property type="match status" value="1"/>
</dbReference>
<evidence type="ECO:0000256" key="5">
    <source>
        <dbReference type="SAM" id="MobiDB-lite"/>
    </source>
</evidence>
<dbReference type="InterPro" id="IPR038765">
    <property type="entry name" value="Papain-like_cys_pep_sf"/>
</dbReference>
<feature type="domain" description="Ubiquitin-like protease family profile" evidence="6">
    <location>
        <begin position="8"/>
        <end position="169"/>
    </location>
</feature>
<dbReference type="EMBL" id="JAJVDC020000012">
    <property type="protein sequence ID" value="KAL1635179.1"/>
    <property type="molecule type" value="Genomic_DNA"/>
</dbReference>
<name>A0ABR3T6I5_9PEZI</name>
<feature type="compositionally biased region" description="Basic and acidic residues" evidence="5">
    <location>
        <begin position="222"/>
        <end position="235"/>
    </location>
</feature>
<keyword evidence="2" id="KW-0645">Protease</keyword>
<keyword evidence="4" id="KW-0788">Thiol protease</keyword>
<accession>A0ABR3T6I5</accession>
<dbReference type="PANTHER" id="PTHR46468:SF1">
    <property type="entry name" value="SENTRIN-SPECIFIC PROTEASE 8"/>
    <property type="match status" value="1"/>
</dbReference>
<dbReference type="PANTHER" id="PTHR46468">
    <property type="entry name" value="SENTRIN-SPECIFIC PROTEASE 8"/>
    <property type="match status" value="1"/>
</dbReference>
<keyword evidence="8" id="KW-1185">Reference proteome</keyword>
<dbReference type="Proteomes" id="UP001521116">
    <property type="component" value="Unassembled WGS sequence"/>
</dbReference>
<keyword evidence="3" id="KW-0378">Hydrolase</keyword>
<dbReference type="PROSITE" id="PS50600">
    <property type="entry name" value="ULP_PROTEASE"/>
    <property type="match status" value="1"/>
</dbReference>
<dbReference type="InterPro" id="IPR003653">
    <property type="entry name" value="Peptidase_C48_C"/>
</dbReference>
<evidence type="ECO:0000313" key="7">
    <source>
        <dbReference type="EMBL" id="KAL1635179.1"/>
    </source>
</evidence>
<proteinExistence type="inferred from homology"/>
<comment type="similarity">
    <text evidence="1">Belongs to the peptidase C48 family.</text>
</comment>
<organism evidence="7 8">
    <name type="scientific">Neofusicoccum ribis</name>
    <dbReference type="NCBI Taxonomy" id="45134"/>
    <lineage>
        <taxon>Eukaryota</taxon>
        <taxon>Fungi</taxon>
        <taxon>Dikarya</taxon>
        <taxon>Ascomycota</taxon>
        <taxon>Pezizomycotina</taxon>
        <taxon>Dothideomycetes</taxon>
        <taxon>Dothideomycetes incertae sedis</taxon>
        <taxon>Botryosphaeriales</taxon>
        <taxon>Botryosphaeriaceae</taxon>
        <taxon>Neofusicoccum</taxon>
    </lineage>
</organism>
<gene>
    <name evidence="7" type="ORF">SLS56_001933</name>
</gene>
<evidence type="ECO:0000256" key="3">
    <source>
        <dbReference type="ARBA" id="ARBA00022801"/>
    </source>
</evidence>
<dbReference type="SUPFAM" id="SSF54001">
    <property type="entry name" value="Cysteine proteinases"/>
    <property type="match status" value="1"/>
</dbReference>